<sequence>MKPLLLLSFFIVISSCHSPDKIEIINPKHAFKIIKATDSTSFLRWTNGKTNLRSSKSIGNHYLDHTTYLQWSNERYICLRHSNGSDTWTDLILPFNSNEIKLYENTLAYDKVNGIVVYETDSLPYKLVAESIDGNKKQFLGENWKNCSSLFPHYCIDSIYIENKELYVDWVFPNKIDKPNKAEVQKMKLTF</sequence>
<reference evidence="1 2" key="1">
    <citation type="journal article" date="2019" name="Stand. Genomic Sci.">
        <title>Draft Whole-Genome Sequence of a Novel Chryseobacterium viscerum Strain Isolated from Fresh Water at Dripping Springs, New Mexico.</title>
        <authorList>
            <person name="Kyndt J.A."/>
            <person name="Moore T.C."/>
        </authorList>
    </citation>
    <scope>NUCLEOTIDE SEQUENCE [LARGE SCALE GENOMIC DNA]</scope>
    <source>
        <strain evidence="1 2">DPS</strain>
    </source>
</reference>
<name>A0A5N4BP27_9FLAO</name>
<evidence type="ECO:0000313" key="1">
    <source>
        <dbReference type="EMBL" id="KAB1230177.1"/>
    </source>
</evidence>
<comment type="caution">
    <text evidence="1">The sequence shown here is derived from an EMBL/GenBank/DDBJ whole genome shotgun (WGS) entry which is preliminary data.</text>
</comment>
<dbReference type="PROSITE" id="PS51257">
    <property type="entry name" value="PROKAR_LIPOPROTEIN"/>
    <property type="match status" value="1"/>
</dbReference>
<dbReference type="EMBL" id="VTPV01000007">
    <property type="protein sequence ID" value="KAB1230177.1"/>
    <property type="molecule type" value="Genomic_DNA"/>
</dbReference>
<organism evidence="1 2">
    <name type="scientific">Chryseobacterium viscerum</name>
    <dbReference type="NCBI Taxonomy" id="1037377"/>
    <lineage>
        <taxon>Bacteria</taxon>
        <taxon>Pseudomonadati</taxon>
        <taxon>Bacteroidota</taxon>
        <taxon>Flavobacteriia</taxon>
        <taxon>Flavobacteriales</taxon>
        <taxon>Weeksellaceae</taxon>
        <taxon>Chryseobacterium group</taxon>
        <taxon>Chryseobacterium</taxon>
    </lineage>
</organism>
<dbReference type="Proteomes" id="UP000326384">
    <property type="component" value="Unassembled WGS sequence"/>
</dbReference>
<dbReference type="RefSeq" id="WP_152290282.1">
    <property type="nucleotide sequence ID" value="NZ_VTPV01000007.1"/>
</dbReference>
<evidence type="ECO:0000313" key="2">
    <source>
        <dbReference type="Proteomes" id="UP000326384"/>
    </source>
</evidence>
<keyword evidence="2" id="KW-1185">Reference proteome</keyword>
<accession>A0A5N4BP27</accession>
<protein>
    <submittedName>
        <fullName evidence="1">Uncharacterized protein</fullName>
    </submittedName>
</protein>
<proteinExistence type="predicted"/>
<gene>
    <name evidence="1" type="ORF">F8D52_13400</name>
</gene>